<dbReference type="AlphaFoldDB" id="A0A0W1B2I2"/>
<dbReference type="PANTHER" id="PTHR43798:SF31">
    <property type="entry name" value="AB HYDROLASE SUPERFAMILY PROTEIN YCLE"/>
    <property type="match status" value="1"/>
</dbReference>
<dbReference type="OrthoDB" id="5513277at2"/>
<proteinExistence type="predicted"/>
<evidence type="ECO:0000256" key="1">
    <source>
        <dbReference type="ARBA" id="ARBA00022801"/>
    </source>
</evidence>
<dbReference type="Pfam" id="PF00561">
    <property type="entry name" value="Abhydrolase_1"/>
    <property type="match status" value="1"/>
</dbReference>
<name>A0A0W1B2I2_9BACL</name>
<dbReference type="GO" id="GO:0016787">
    <property type="term" value="F:hydrolase activity"/>
    <property type="evidence" value="ECO:0007669"/>
    <property type="project" value="UniProtKB-KW"/>
</dbReference>
<dbReference type="SUPFAM" id="SSF53474">
    <property type="entry name" value="alpha/beta-Hydrolases"/>
    <property type="match status" value="1"/>
</dbReference>
<keyword evidence="1" id="KW-0378">Hydrolase</keyword>
<evidence type="ECO:0000313" key="4">
    <source>
        <dbReference type="Proteomes" id="UP000054709"/>
    </source>
</evidence>
<gene>
    <name evidence="3" type="ORF">UQ64_08495</name>
</gene>
<dbReference type="InterPro" id="IPR050266">
    <property type="entry name" value="AB_hydrolase_sf"/>
</dbReference>
<accession>A0A0W1B2I2</accession>
<dbReference type="InterPro" id="IPR029058">
    <property type="entry name" value="AB_hydrolase_fold"/>
</dbReference>
<feature type="domain" description="AB hydrolase-1" evidence="2">
    <location>
        <begin position="52"/>
        <end position="161"/>
    </location>
</feature>
<dbReference type="PANTHER" id="PTHR43798">
    <property type="entry name" value="MONOACYLGLYCEROL LIPASE"/>
    <property type="match status" value="1"/>
</dbReference>
<dbReference type="Gene3D" id="3.40.50.1820">
    <property type="entry name" value="alpha/beta hydrolase"/>
    <property type="match status" value="1"/>
</dbReference>
<sequence>MVNIFKNAKAQERVWQSYEQMVEQWPIPLKEIDISTTAGLTHCILAGQKSNPPLLLFHGVGDNSAVMWLLNIEELSKYFYCIAIDTLGGPGKSIPNEHFNKQKFEQVEWINEIATYLSIDVFNIAGVSNGAYIAFNYATKQPDKVNRVVCLEGGMVTAPIKAMIQTLLMMFPEILIPTDRNLLKVLKKLSAPNSPLFDNHPALAAHLILLMRTHNQQAMFVHKLHPYDKNAAVAVRDKLYFLVGEHALKQSKDFIDLLEDGKFHYQVIPHAGHGINHEQPDRVNTEIINFLTDDNDKSLTSI</sequence>
<dbReference type="RefSeq" id="WP_060622440.1">
    <property type="nucleotide sequence ID" value="NZ_LCZJ02000017.1"/>
</dbReference>
<dbReference type="InterPro" id="IPR000073">
    <property type="entry name" value="AB_hydrolase_1"/>
</dbReference>
<protein>
    <recommendedName>
        <fullName evidence="2">AB hydrolase-1 domain-containing protein</fullName>
    </recommendedName>
</protein>
<reference evidence="3 4" key="1">
    <citation type="journal article" date="2015" name="Int. Biodeterior. Biodegradation">
        <title>Physiological and genetic screening methods for the isolation of methyl tert-butyl ether-degrading bacteria for bioremediation purposes.</title>
        <authorList>
            <person name="Guisado I.M."/>
            <person name="Purswani J."/>
            <person name="Gonzalez Lopez J."/>
            <person name="Pozo C."/>
        </authorList>
    </citation>
    <scope>NUCLEOTIDE SEQUENCE [LARGE SCALE GENOMIC DNA]</scope>
    <source>
        <strain evidence="3 4">SH7</strain>
    </source>
</reference>
<keyword evidence="4" id="KW-1185">Reference proteome</keyword>
<evidence type="ECO:0000259" key="2">
    <source>
        <dbReference type="Pfam" id="PF00561"/>
    </source>
</evidence>
<dbReference type="Proteomes" id="UP000054709">
    <property type="component" value="Unassembled WGS sequence"/>
</dbReference>
<evidence type="ECO:0000313" key="3">
    <source>
        <dbReference type="EMBL" id="KTD87786.1"/>
    </source>
</evidence>
<dbReference type="EMBL" id="LCZJ02000017">
    <property type="protein sequence ID" value="KTD87786.1"/>
    <property type="molecule type" value="Genomic_DNA"/>
</dbReference>
<dbReference type="GO" id="GO:0016020">
    <property type="term" value="C:membrane"/>
    <property type="evidence" value="ECO:0007669"/>
    <property type="project" value="TreeGrafter"/>
</dbReference>
<organism evidence="3 4">
    <name type="scientific">Paenibacillus etheri</name>
    <dbReference type="NCBI Taxonomy" id="1306852"/>
    <lineage>
        <taxon>Bacteria</taxon>
        <taxon>Bacillati</taxon>
        <taxon>Bacillota</taxon>
        <taxon>Bacilli</taxon>
        <taxon>Bacillales</taxon>
        <taxon>Paenibacillaceae</taxon>
        <taxon>Paenibacillus</taxon>
    </lineage>
</organism>
<comment type="caution">
    <text evidence="3">The sequence shown here is derived from an EMBL/GenBank/DDBJ whole genome shotgun (WGS) entry which is preliminary data.</text>
</comment>